<organism evidence="1 2">
    <name type="scientific">Funneliformis geosporum</name>
    <dbReference type="NCBI Taxonomy" id="1117311"/>
    <lineage>
        <taxon>Eukaryota</taxon>
        <taxon>Fungi</taxon>
        <taxon>Fungi incertae sedis</taxon>
        <taxon>Mucoromycota</taxon>
        <taxon>Glomeromycotina</taxon>
        <taxon>Glomeromycetes</taxon>
        <taxon>Glomerales</taxon>
        <taxon>Glomeraceae</taxon>
        <taxon>Funneliformis</taxon>
    </lineage>
</organism>
<evidence type="ECO:0000313" key="1">
    <source>
        <dbReference type="EMBL" id="CAI2199992.1"/>
    </source>
</evidence>
<accession>A0A9W4TDY1</accession>
<comment type="caution">
    <text evidence="1">The sequence shown here is derived from an EMBL/GenBank/DDBJ whole genome shotgun (WGS) entry which is preliminary data.</text>
</comment>
<reference evidence="1" key="1">
    <citation type="submission" date="2022-08" db="EMBL/GenBank/DDBJ databases">
        <authorList>
            <person name="Kallberg Y."/>
            <person name="Tangrot J."/>
            <person name="Rosling A."/>
        </authorList>
    </citation>
    <scope>NUCLEOTIDE SEQUENCE</scope>
    <source>
        <strain evidence="1">Wild A</strain>
    </source>
</reference>
<name>A0A9W4TDY1_9GLOM</name>
<proteinExistence type="predicted"/>
<dbReference type="EMBL" id="CAMKVN010022979">
    <property type="protein sequence ID" value="CAI2199992.1"/>
    <property type="molecule type" value="Genomic_DNA"/>
</dbReference>
<sequence length="79" mass="9379">IQAKYNGSLDAIRYWKKPNFKKIKKRFLLIRETRNSKSFSDACIPITHGIQAKYNGSLDAIRYWKKPNFSKIKRKVFVD</sequence>
<feature type="non-terminal residue" evidence="1">
    <location>
        <position position="79"/>
    </location>
</feature>
<protein>
    <submittedName>
        <fullName evidence="1">2689_t:CDS:1</fullName>
    </submittedName>
</protein>
<gene>
    <name evidence="1" type="ORF">FWILDA_LOCUS19348</name>
</gene>
<keyword evidence="2" id="KW-1185">Reference proteome</keyword>
<dbReference type="Proteomes" id="UP001153678">
    <property type="component" value="Unassembled WGS sequence"/>
</dbReference>
<evidence type="ECO:0000313" key="2">
    <source>
        <dbReference type="Proteomes" id="UP001153678"/>
    </source>
</evidence>
<dbReference type="AlphaFoldDB" id="A0A9W4TDY1"/>